<reference evidence="6" key="2">
    <citation type="submission" date="2014-09" db="EMBL/GenBank/DDBJ databases">
        <title>Criblamydia sequanensis harbors a mega-plasmid encoding arsenite resistance.</title>
        <authorList>
            <person name="Bertelli C."/>
            <person name="Goesmann A."/>
            <person name="Greub G."/>
        </authorList>
    </citation>
    <scope>NUCLEOTIDE SEQUENCE [LARGE SCALE GENOMIC DNA]</scope>
    <source>
        <strain evidence="6">CRIB-18</strain>
    </source>
</reference>
<dbReference type="FunFam" id="2.40.10.240:FF:000002">
    <property type="entry name" value="S-adenosylmethionine:tRNA ribosyltransferase-isomerase"/>
    <property type="match status" value="1"/>
</dbReference>
<dbReference type="STRING" id="1437425.CSEC_0551"/>
<evidence type="ECO:0000256" key="5">
    <source>
        <dbReference type="HAMAP-Rule" id="MF_00113"/>
    </source>
</evidence>
<evidence type="ECO:0000313" key="6">
    <source>
        <dbReference type="EMBL" id="CDR33385.1"/>
    </source>
</evidence>
<evidence type="ECO:0000313" key="7">
    <source>
        <dbReference type="Proteomes" id="UP000031552"/>
    </source>
</evidence>
<evidence type="ECO:0000256" key="3">
    <source>
        <dbReference type="ARBA" id="ARBA00022691"/>
    </source>
</evidence>
<comment type="caution">
    <text evidence="6">The sequence shown here is derived from an EMBL/GenBank/DDBJ whole genome shotgun (WGS) entry which is preliminary data.</text>
</comment>
<keyword evidence="6" id="KW-0413">Isomerase</keyword>
<dbReference type="EMBL" id="CCEJ010000003">
    <property type="protein sequence ID" value="CDR33385.1"/>
    <property type="molecule type" value="Genomic_DNA"/>
</dbReference>
<sequence>MNPNQILDLDAYDFSLPDDLIAKSPMSPRDHSRLLVIDRKSGQMTERKFFQIKDFFSKGDCLVTNNTKVIPARLIGAKETGSKAECLLLKALSPFSWEALVKPGKKITEGTRLIFSEGFEALVTAVLPSGNRVLEFRCDSMSIPEAIKKYGKIPLPSYINEGEAKEEDRITYQTVYAKEEGSAAAPTAGLHFTQNLLDDINKQGADLLSVTLHVGVGTFRPVKEKDIRNHLMHSESYMISTETASKINESKGNLFAVGTTSLRAIESNASLNGKLTGGSFDTSIFIYPGFQFKRVNHLITNFHLPKSSLLMLVSAFAGYDLIREAYQKAIKDRFRFYSYGDAMLII</sequence>
<dbReference type="PANTHER" id="PTHR30307:SF0">
    <property type="entry name" value="S-ADENOSYLMETHIONINE:TRNA RIBOSYLTRANSFERASE-ISOMERASE"/>
    <property type="match status" value="1"/>
</dbReference>
<reference evidence="6" key="1">
    <citation type="submission" date="2013-12" db="EMBL/GenBank/DDBJ databases">
        <authorList>
            <person name="Linke B."/>
        </authorList>
    </citation>
    <scope>NUCLEOTIDE SEQUENCE [LARGE SCALE GENOMIC DNA]</scope>
    <source>
        <strain evidence="6">CRIB-18</strain>
    </source>
</reference>
<dbReference type="Proteomes" id="UP000031552">
    <property type="component" value="Unassembled WGS sequence"/>
</dbReference>
<dbReference type="Gene3D" id="2.40.10.240">
    <property type="entry name" value="QueA-like"/>
    <property type="match status" value="1"/>
</dbReference>
<keyword evidence="7" id="KW-1185">Reference proteome</keyword>
<dbReference type="UniPathway" id="UPA00392"/>
<evidence type="ECO:0000256" key="4">
    <source>
        <dbReference type="ARBA" id="ARBA00022785"/>
    </source>
</evidence>
<comment type="subcellular location">
    <subcellularLocation>
        <location evidence="5">Cytoplasm</location>
    </subcellularLocation>
</comment>
<keyword evidence="1 5" id="KW-0963">Cytoplasm</keyword>
<dbReference type="GO" id="GO:0005737">
    <property type="term" value="C:cytoplasm"/>
    <property type="evidence" value="ECO:0007669"/>
    <property type="project" value="UniProtKB-SubCell"/>
</dbReference>
<protein>
    <recommendedName>
        <fullName evidence="5">S-adenosylmethionine:tRNA ribosyltransferase-isomerase</fullName>
        <ecNumber evidence="5">2.4.99.17</ecNumber>
    </recommendedName>
    <alternativeName>
        <fullName evidence="5">Queuosine biosynthesis protein QueA</fullName>
    </alternativeName>
</protein>
<dbReference type="InterPro" id="IPR042119">
    <property type="entry name" value="QueA_dom2"/>
</dbReference>
<dbReference type="EC" id="2.4.99.17" evidence="5"/>
<keyword evidence="3 5" id="KW-0949">S-adenosyl-L-methionine</keyword>
<organism evidence="6 7">
    <name type="scientific">Candidatus Criblamydia sequanensis CRIB-18</name>
    <dbReference type="NCBI Taxonomy" id="1437425"/>
    <lineage>
        <taxon>Bacteria</taxon>
        <taxon>Pseudomonadati</taxon>
        <taxon>Chlamydiota</taxon>
        <taxon>Chlamydiia</taxon>
        <taxon>Parachlamydiales</taxon>
        <taxon>Candidatus Criblamydiaceae</taxon>
        <taxon>Candidatus Criblamydia</taxon>
    </lineage>
</organism>
<dbReference type="HAMAP" id="MF_00113">
    <property type="entry name" value="QueA"/>
    <property type="match status" value="1"/>
</dbReference>
<gene>
    <name evidence="5 6" type="primary">queA</name>
    <name evidence="6" type="ORF">CSEC_0551</name>
</gene>
<evidence type="ECO:0000256" key="1">
    <source>
        <dbReference type="ARBA" id="ARBA00022490"/>
    </source>
</evidence>
<name>A0A090D0L1_9BACT</name>
<comment type="function">
    <text evidence="5">Transfers and isomerizes the ribose moiety from AdoMet to the 7-aminomethyl group of 7-deazaguanine (preQ1-tRNA) to give epoxyqueuosine (oQ-tRNA).</text>
</comment>
<dbReference type="GO" id="GO:0051075">
    <property type="term" value="F:S-adenosylmethionine:tRNA ribosyltransferase-isomerase activity"/>
    <property type="evidence" value="ECO:0007669"/>
    <property type="project" value="UniProtKB-EC"/>
</dbReference>
<accession>A0A090D0L1</accession>
<dbReference type="PANTHER" id="PTHR30307">
    <property type="entry name" value="S-ADENOSYLMETHIONINE:TRNA RIBOSYLTRANSFERASE-ISOMERASE"/>
    <property type="match status" value="1"/>
</dbReference>
<keyword evidence="2 5" id="KW-0808">Transferase</keyword>
<dbReference type="SUPFAM" id="SSF111337">
    <property type="entry name" value="QueA-like"/>
    <property type="match status" value="1"/>
</dbReference>
<dbReference type="GO" id="GO:0008616">
    <property type="term" value="P:tRNA queuosine(34) biosynthetic process"/>
    <property type="evidence" value="ECO:0007669"/>
    <property type="project" value="UniProtKB-UniRule"/>
</dbReference>
<dbReference type="eggNOG" id="COG0809">
    <property type="taxonomic scope" value="Bacteria"/>
</dbReference>
<dbReference type="InterPro" id="IPR003699">
    <property type="entry name" value="QueA"/>
</dbReference>
<dbReference type="NCBIfam" id="NF001140">
    <property type="entry name" value="PRK00147.1"/>
    <property type="match status" value="1"/>
</dbReference>
<dbReference type="RefSeq" id="WP_041016887.1">
    <property type="nucleotide sequence ID" value="NZ_CCEJ010000003.1"/>
</dbReference>
<evidence type="ECO:0000256" key="2">
    <source>
        <dbReference type="ARBA" id="ARBA00022679"/>
    </source>
</evidence>
<dbReference type="Pfam" id="PF02547">
    <property type="entry name" value="Queuosine_synth"/>
    <property type="match status" value="1"/>
</dbReference>
<comment type="pathway">
    <text evidence="5">tRNA modification; tRNA-queuosine biosynthesis.</text>
</comment>
<dbReference type="Gene3D" id="3.40.1780.10">
    <property type="entry name" value="QueA-like"/>
    <property type="match status" value="1"/>
</dbReference>
<comment type="subunit">
    <text evidence="5">Monomer.</text>
</comment>
<dbReference type="OrthoDB" id="9805933at2"/>
<comment type="catalytic activity">
    <reaction evidence="5">
        <text>7-aminomethyl-7-carbaguanosine(34) in tRNA + S-adenosyl-L-methionine = epoxyqueuosine(34) in tRNA + adenine + L-methionine + 2 H(+)</text>
        <dbReference type="Rhea" id="RHEA:32155"/>
        <dbReference type="Rhea" id="RHEA-COMP:10342"/>
        <dbReference type="Rhea" id="RHEA-COMP:18582"/>
        <dbReference type="ChEBI" id="CHEBI:15378"/>
        <dbReference type="ChEBI" id="CHEBI:16708"/>
        <dbReference type="ChEBI" id="CHEBI:57844"/>
        <dbReference type="ChEBI" id="CHEBI:59789"/>
        <dbReference type="ChEBI" id="CHEBI:82833"/>
        <dbReference type="ChEBI" id="CHEBI:194443"/>
        <dbReference type="EC" id="2.4.99.17"/>
    </reaction>
</comment>
<comment type="similarity">
    <text evidence="5">Belongs to the QueA family.</text>
</comment>
<proteinExistence type="inferred from homology"/>
<keyword evidence="4 5" id="KW-0671">Queuosine biosynthesis</keyword>
<dbReference type="InterPro" id="IPR036100">
    <property type="entry name" value="QueA_sf"/>
</dbReference>
<dbReference type="InterPro" id="IPR042118">
    <property type="entry name" value="QueA_dom1"/>
</dbReference>
<dbReference type="AlphaFoldDB" id="A0A090D0L1"/>
<dbReference type="NCBIfam" id="TIGR00113">
    <property type="entry name" value="queA"/>
    <property type="match status" value="1"/>
</dbReference>